<dbReference type="Gene3D" id="3.30.413.10">
    <property type="entry name" value="Sulfite Reductase Hemoprotein, domain 1"/>
    <property type="match status" value="1"/>
</dbReference>
<dbReference type="InterPro" id="IPR006066">
    <property type="entry name" value="NO2/SO3_Rdtase_FeS/sirohaem_BS"/>
</dbReference>
<evidence type="ECO:0000256" key="6">
    <source>
        <dbReference type="ARBA" id="ARBA00022723"/>
    </source>
</evidence>
<keyword evidence="8" id="KW-0408">Iron</keyword>
<evidence type="ECO:0000313" key="12">
    <source>
        <dbReference type="EMBL" id="KAI5387249.1"/>
    </source>
</evidence>
<proteinExistence type="inferred from homology"/>
<reference evidence="12 13" key="1">
    <citation type="journal article" date="2022" name="Nat. Genet.">
        <title>Improved pea reference genome and pan-genome highlight genomic features and evolutionary characteristics.</title>
        <authorList>
            <person name="Yang T."/>
            <person name="Liu R."/>
            <person name="Luo Y."/>
            <person name="Hu S."/>
            <person name="Wang D."/>
            <person name="Wang C."/>
            <person name="Pandey M.K."/>
            <person name="Ge S."/>
            <person name="Xu Q."/>
            <person name="Li N."/>
            <person name="Li G."/>
            <person name="Huang Y."/>
            <person name="Saxena R.K."/>
            <person name="Ji Y."/>
            <person name="Li M."/>
            <person name="Yan X."/>
            <person name="He Y."/>
            <person name="Liu Y."/>
            <person name="Wang X."/>
            <person name="Xiang C."/>
            <person name="Varshney R.K."/>
            <person name="Ding H."/>
            <person name="Gao S."/>
            <person name="Zong X."/>
        </authorList>
    </citation>
    <scope>NUCLEOTIDE SEQUENCE [LARGE SCALE GENOMIC DNA]</scope>
    <source>
        <strain evidence="12 13">cv. Zhongwan 6</strain>
    </source>
</reference>
<dbReference type="InterPro" id="IPR036136">
    <property type="entry name" value="Nit/Sulf_reduc_fer-like_dom_sf"/>
</dbReference>
<dbReference type="Pfam" id="PF03460">
    <property type="entry name" value="NIR_SIR_ferr"/>
    <property type="match status" value="1"/>
</dbReference>
<keyword evidence="7" id="KW-0560">Oxidoreductase</keyword>
<gene>
    <name evidence="12" type="ORF">KIW84_073407</name>
</gene>
<keyword evidence="5" id="KW-0349">Heme</keyword>
<comment type="cofactor">
    <cofactor evidence="2">
        <name>[4Fe-4S] cluster</name>
        <dbReference type="ChEBI" id="CHEBI:49883"/>
    </cofactor>
</comment>
<dbReference type="GO" id="GO:0046872">
    <property type="term" value="F:metal ion binding"/>
    <property type="evidence" value="ECO:0007669"/>
    <property type="project" value="UniProtKB-KW"/>
</dbReference>
<dbReference type="GO" id="GO:0009570">
    <property type="term" value="C:chloroplast stroma"/>
    <property type="evidence" value="ECO:0007669"/>
    <property type="project" value="TreeGrafter"/>
</dbReference>
<dbReference type="GO" id="GO:0000103">
    <property type="term" value="P:sulfate assimilation"/>
    <property type="evidence" value="ECO:0007669"/>
    <property type="project" value="TreeGrafter"/>
</dbReference>
<evidence type="ECO:0000256" key="1">
    <source>
        <dbReference type="ARBA" id="ARBA00001929"/>
    </source>
</evidence>
<dbReference type="PANTHER" id="PTHR11493:SF47">
    <property type="entry name" value="SULFITE REDUCTASE [NADPH] SUBUNIT BETA"/>
    <property type="match status" value="1"/>
</dbReference>
<dbReference type="GO" id="GO:0009337">
    <property type="term" value="C:sulfite reductase complex (NADPH)"/>
    <property type="evidence" value="ECO:0007669"/>
    <property type="project" value="TreeGrafter"/>
</dbReference>
<keyword evidence="13" id="KW-1185">Reference proteome</keyword>
<dbReference type="AlphaFoldDB" id="A0A9D4ZXB1"/>
<dbReference type="GO" id="GO:0020037">
    <property type="term" value="F:heme binding"/>
    <property type="evidence" value="ECO:0007669"/>
    <property type="project" value="InterPro"/>
</dbReference>
<evidence type="ECO:0000256" key="2">
    <source>
        <dbReference type="ARBA" id="ARBA00001966"/>
    </source>
</evidence>
<keyword evidence="4" id="KW-0004">4Fe-4S</keyword>
<evidence type="ECO:0000256" key="5">
    <source>
        <dbReference type="ARBA" id="ARBA00022617"/>
    </source>
</evidence>
<dbReference type="PANTHER" id="PTHR11493">
    <property type="entry name" value="SULFITE REDUCTASE [NADPH] SUBUNIT BETA-RELATED"/>
    <property type="match status" value="1"/>
</dbReference>
<accession>A0A9D4ZXB1</accession>
<feature type="domain" description="Nitrite/Sulfite reductase ferredoxin-like" evidence="11">
    <location>
        <begin position="139"/>
        <end position="180"/>
    </location>
</feature>
<evidence type="ECO:0000259" key="11">
    <source>
        <dbReference type="Pfam" id="PF03460"/>
    </source>
</evidence>
<sequence>MVIFPDANCFRASWVSLRDLRNTAATSVDLRTTTTTLFWRTWNVTITTSFPFWEGREHARLGRLASLSELLTAHKTEIIRATGVGAAMVKFMYGCTAIVTMKITCCSSLHLLVRKQLYLNFWTLSIIYLAAPASNNDSLHVDNGRIAGKMKTALREVIEKYHLNVRLTPNQNIILTDIRAAWERPITTILSQAGLLLPRYVDPLNITAMTCPAFPLCPLAITEAERGIPNILKRIRDTFEKVGLKYNEYVVVRITGCPNGCARPYMAELGLVGDGPNSYQIWLGGSSNQTSIARSFMDKVKLQDLEKVLEFYHWKQKRQSKESFGDFTVRLGFEKLKEFIEKWEGPAVPPTRHNLKLFTDKDTYEAMDGLAKLQNKNAHQLAMEVVRNYIAFNLNGKR</sequence>
<evidence type="ECO:0000256" key="7">
    <source>
        <dbReference type="ARBA" id="ARBA00023002"/>
    </source>
</evidence>
<dbReference type="Gramene" id="Psat07G0340700-T1">
    <property type="protein sequence ID" value="KAI5387249.1"/>
    <property type="gene ID" value="KIW84_073407"/>
</dbReference>
<name>A0A9D4ZXB1_PEA</name>
<dbReference type="InterPro" id="IPR006067">
    <property type="entry name" value="NO2/SO3_Rdtase_4Fe4S_dom"/>
</dbReference>
<dbReference type="EMBL" id="JAMSHJ010000007">
    <property type="protein sequence ID" value="KAI5387249.1"/>
    <property type="molecule type" value="Genomic_DNA"/>
</dbReference>
<evidence type="ECO:0000256" key="8">
    <source>
        <dbReference type="ARBA" id="ARBA00023004"/>
    </source>
</evidence>
<dbReference type="SUPFAM" id="SSF55124">
    <property type="entry name" value="Nitrite/Sulfite reductase N-terminal domain-like"/>
    <property type="match status" value="1"/>
</dbReference>
<dbReference type="GO" id="GO:0050311">
    <property type="term" value="F:sulfite reductase (ferredoxin) activity"/>
    <property type="evidence" value="ECO:0007669"/>
    <property type="project" value="TreeGrafter"/>
</dbReference>
<organism evidence="12 13">
    <name type="scientific">Pisum sativum</name>
    <name type="common">Garden pea</name>
    <name type="synonym">Lathyrus oleraceus</name>
    <dbReference type="NCBI Taxonomy" id="3888"/>
    <lineage>
        <taxon>Eukaryota</taxon>
        <taxon>Viridiplantae</taxon>
        <taxon>Streptophyta</taxon>
        <taxon>Embryophyta</taxon>
        <taxon>Tracheophyta</taxon>
        <taxon>Spermatophyta</taxon>
        <taxon>Magnoliopsida</taxon>
        <taxon>eudicotyledons</taxon>
        <taxon>Gunneridae</taxon>
        <taxon>Pentapetalae</taxon>
        <taxon>rosids</taxon>
        <taxon>fabids</taxon>
        <taxon>Fabales</taxon>
        <taxon>Fabaceae</taxon>
        <taxon>Papilionoideae</taxon>
        <taxon>50 kb inversion clade</taxon>
        <taxon>NPAAA clade</taxon>
        <taxon>Hologalegina</taxon>
        <taxon>IRL clade</taxon>
        <taxon>Fabeae</taxon>
        <taxon>Lathyrus</taxon>
    </lineage>
</organism>
<dbReference type="GO" id="GO:0016002">
    <property type="term" value="F:sulfite reductase activity"/>
    <property type="evidence" value="ECO:0007669"/>
    <property type="project" value="TreeGrafter"/>
</dbReference>
<keyword evidence="9" id="KW-0411">Iron-sulfur</keyword>
<feature type="domain" description="Nitrite/sulphite reductase 4Fe-4S" evidence="10">
    <location>
        <begin position="206"/>
        <end position="342"/>
    </location>
</feature>
<dbReference type="InterPro" id="IPR045169">
    <property type="entry name" value="NO2/SO3_Rdtase_4Fe4S_prot"/>
</dbReference>
<comment type="cofactor">
    <cofactor evidence="1">
        <name>siroheme</name>
        <dbReference type="ChEBI" id="CHEBI:60052"/>
    </cofactor>
</comment>
<keyword evidence="6" id="KW-0479">Metal-binding</keyword>
<evidence type="ECO:0000259" key="10">
    <source>
        <dbReference type="Pfam" id="PF01077"/>
    </source>
</evidence>
<evidence type="ECO:0000313" key="13">
    <source>
        <dbReference type="Proteomes" id="UP001058974"/>
    </source>
</evidence>
<protein>
    <submittedName>
        <fullName evidence="12">Uncharacterized protein</fullName>
    </submittedName>
</protein>
<evidence type="ECO:0000256" key="9">
    <source>
        <dbReference type="ARBA" id="ARBA00023014"/>
    </source>
</evidence>
<dbReference type="InterPro" id="IPR005117">
    <property type="entry name" value="NiRdtase/SiRdtase_haem-b_fer"/>
</dbReference>
<dbReference type="Proteomes" id="UP001058974">
    <property type="component" value="Chromosome 7"/>
</dbReference>
<evidence type="ECO:0000256" key="3">
    <source>
        <dbReference type="ARBA" id="ARBA00010429"/>
    </source>
</evidence>
<dbReference type="PRINTS" id="PR00397">
    <property type="entry name" value="SIROHAEM"/>
</dbReference>
<dbReference type="GO" id="GO:0051539">
    <property type="term" value="F:4 iron, 4 sulfur cluster binding"/>
    <property type="evidence" value="ECO:0007669"/>
    <property type="project" value="UniProtKB-KW"/>
</dbReference>
<evidence type="ECO:0000256" key="4">
    <source>
        <dbReference type="ARBA" id="ARBA00022485"/>
    </source>
</evidence>
<dbReference type="FunFam" id="3.30.413.10:FF:000014">
    <property type="entry name" value="Sulfite reductase [ferredoxin], chloroplastic"/>
    <property type="match status" value="1"/>
</dbReference>
<dbReference type="InterPro" id="IPR045854">
    <property type="entry name" value="NO2/SO3_Rdtase_4Fe4S_sf"/>
</dbReference>
<comment type="caution">
    <text evidence="12">The sequence shown here is derived from an EMBL/GenBank/DDBJ whole genome shotgun (WGS) entry which is preliminary data.</text>
</comment>
<dbReference type="Pfam" id="PF01077">
    <property type="entry name" value="NIR_SIR"/>
    <property type="match status" value="1"/>
</dbReference>
<dbReference type="Gene3D" id="3.90.480.10">
    <property type="entry name" value="Sulfite Reductase Hemoprotein,Domain 2"/>
    <property type="match status" value="1"/>
</dbReference>
<dbReference type="SUPFAM" id="SSF56014">
    <property type="entry name" value="Nitrite and sulphite reductase 4Fe-4S domain-like"/>
    <property type="match status" value="1"/>
</dbReference>
<comment type="similarity">
    <text evidence="3">Belongs to the nitrite and sulfite reductase 4Fe-4S domain family.</text>
</comment>
<dbReference type="PROSITE" id="PS00365">
    <property type="entry name" value="NIR_SIR"/>
    <property type="match status" value="1"/>
</dbReference>